<gene>
    <name evidence="5" type="ORF">ACFQ4C_07670</name>
</gene>
<dbReference type="InterPro" id="IPR050595">
    <property type="entry name" value="Bact_response_regulator"/>
</dbReference>
<comment type="caution">
    <text evidence="5">The sequence shown here is derived from an EMBL/GenBank/DDBJ whole genome shotgun (WGS) entry which is preliminary data.</text>
</comment>
<evidence type="ECO:0000313" key="5">
    <source>
        <dbReference type="EMBL" id="MFD1140981.1"/>
    </source>
</evidence>
<organism evidence="5 6">
    <name type="scientific">Larkinella insperata</name>
    <dbReference type="NCBI Taxonomy" id="332158"/>
    <lineage>
        <taxon>Bacteria</taxon>
        <taxon>Pseudomonadati</taxon>
        <taxon>Bacteroidota</taxon>
        <taxon>Cytophagia</taxon>
        <taxon>Cytophagales</taxon>
        <taxon>Spirosomataceae</taxon>
        <taxon>Larkinella</taxon>
    </lineage>
</organism>
<dbReference type="SUPFAM" id="SSF52172">
    <property type="entry name" value="CheY-like"/>
    <property type="match status" value="1"/>
</dbReference>
<accession>A0ABW3Q6X3</accession>
<evidence type="ECO:0000256" key="2">
    <source>
        <dbReference type="ARBA" id="ARBA00023012"/>
    </source>
</evidence>
<proteinExistence type="predicted"/>
<dbReference type="Pfam" id="PF00072">
    <property type="entry name" value="Response_reg"/>
    <property type="match status" value="1"/>
</dbReference>
<feature type="domain" description="Response regulatory" evidence="4">
    <location>
        <begin position="1"/>
        <end position="115"/>
    </location>
</feature>
<dbReference type="SMART" id="SM00448">
    <property type="entry name" value="REC"/>
    <property type="match status" value="1"/>
</dbReference>
<dbReference type="CDD" id="cd00156">
    <property type="entry name" value="REC"/>
    <property type="match status" value="1"/>
</dbReference>
<dbReference type="Gene3D" id="3.40.50.2300">
    <property type="match status" value="1"/>
</dbReference>
<keyword evidence="1 3" id="KW-0597">Phosphoprotein</keyword>
<dbReference type="RefSeq" id="WP_379884096.1">
    <property type="nucleotide sequence ID" value="NZ_JBHTLP010000004.1"/>
</dbReference>
<feature type="modified residue" description="4-aspartylphosphate" evidence="3">
    <location>
        <position position="50"/>
    </location>
</feature>
<sequence length="126" mass="13967">MIVEDDAFHQKLLSYQLTKNGYQVMIANDGLAALDWLRSAAPQPDLIVMDQLMPRLSGLEVLKAIKESSVQLPVVLMSAAAWPYANEAATQPQPDAFFTKPFQLEKLVATIEELLQPAAMYDSEMA</sequence>
<evidence type="ECO:0000313" key="6">
    <source>
        <dbReference type="Proteomes" id="UP001597116"/>
    </source>
</evidence>
<keyword evidence="2" id="KW-0902">Two-component regulatory system</keyword>
<evidence type="ECO:0000256" key="1">
    <source>
        <dbReference type="ARBA" id="ARBA00022553"/>
    </source>
</evidence>
<dbReference type="PROSITE" id="PS50110">
    <property type="entry name" value="RESPONSE_REGULATORY"/>
    <property type="match status" value="1"/>
</dbReference>
<keyword evidence="6" id="KW-1185">Reference proteome</keyword>
<evidence type="ECO:0000256" key="3">
    <source>
        <dbReference type="PROSITE-ProRule" id="PRU00169"/>
    </source>
</evidence>
<evidence type="ECO:0000259" key="4">
    <source>
        <dbReference type="PROSITE" id="PS50110"/>
    </source>
</evidence>
<dbReference type="EMBL" id="JBHTLP010000004">
    <property type="protein sequence ID" value="MFD1140981.1"/>
    <property type="molecule type" value="Genomic_DNA"/>
</dbReference>
<dbReference type="PANTHER" id="PTHR44591:SF14">
    <property type="entry name" value="PROTEIN PILG"/>
    <property type="match status" value="1"/>
</dbReference>
<protein>
    <submittedName>
        <fullName evidence="5">Response regulator</fullName>
    </submittedName>
</protein>
<reference evidence="6" key="1">
    <citation type="journal article" date="2019" name="Int. J. Syst. Evol. Microbiol.">
        <title>The Global Catalogue of Microorganisms (GCM) 10K type strain sequencing project: providing services to taxonomists for standard genome sequencing and annotation.</title>
        <authorList>
            <consortium name="The Broad Institute Genomics Platform"/>
            <consortium name="The Broad Institute Genome Sequencing Center for Infectious Disease"/>
            <person name="Wu L."/>
            <person name="Ma J."/>
        </authorList>
    </citation>
    <scope>NUCLEOTIDE SEQUENCE [LARGE SCALE GENOMIC DNA]</scope>
    <source>
        <strain evidence="6">CCUG 55608</strain>
    </source>
</reference>
<name>A0ABW3Q6X3_9BACT</name>
<dbReference type="PANTHER" id="PTHR44591">
    <property type="entry name" value="STRESS RESPONSE REGULATOR PROTEIN 1"/>
    <property type="match status" value="1"/>
</dbReference>
<dbReference type="InterPro" id="IPR001789">
    <property type="entry name" value="Sig_transdc_resp-reg_receiver"/>
</dbReference>
<dbReference type="InterPro" id="IPR011006">
    <property type="entry name" value="CheY-like_superfamily"/>
</dbReference>
<dbReference type="Proteomes" id="UP001597116">
    <property type="component" value="Unassembled WGS sequence"/>
</dbReference>